<evidence type="ECO:0000313" key="1">
    <source>
        <dbReference type="EMBL" id="KAI0056300.1"/>
    </source>
</evidence>
<name>A0ACB8SIP1_9AGAM</name>
<gene>
    <name evidence="1" type="ORF">BV25DRAFT_1921123</name>
</gene>
<reference evidence="1" key="2">
    <citation type="journal article" date="2022" name="New Phytol.">
        <title>Evolutionary transition to the ectomycorrhizal habit in the genomes of a hyperdiverse lineage of mushroom-forming fungi.</title>
        <authorList>
            <person name="Looney B."/>
            <person name="Miyauchi S."/>
            <person name="Morin E."/>
            <person name="Drula E."/>
            <person name="Courty P.E."/>
            <person name="Kohler A."/>
            <person name="Kuo A."/>
            <person name="LaButti K."/>
            <person name="Pangilinan J."/>
            <person name="Lipzen A."/>
            <person name="Riley R."/>
            <person name="Andreopoulos W."/>
            <person name="He G."/>
            <person name="Johnson J."/>
            <person name="Nolan M."/>
            <person name="Tritt A."/>
            <person name="Barry K.W."/>
            <person name="Grigoriev I.V."/>
            <person name="Nagy L.G."/>
            <person name="Hibbett D."/>
            <person name="Henrissat B."/>
            <person name="Matheny P.B."/>
            <person name="Labbe J."/>
            <person name="Martin F.M."/>
        </authorList>
    </citation>
    <scope>NUCLEOTIDE SEQUENCE</scope>
    <source>
        <strain evidence="1">HHB10654</strain>
    </source>
</reference>
<organism evidence="1 2">
    <name type="scientific">Artomyces pyxidatus</name>
    <dbReference type="NCBI Taxonomy" id="48021"/>
    <lineage>
        <taxon>Eukaryota</taxon>
        <taxon>Fungi</taxon>
        <taxon>Dikarya</taxon>
        <taxon>Basidiomycota</taxon>
        <taxon>Agaricomycotina</taxon>
        <taxon>Agaricomycetes</taxon>
        <taxon>Russulales</taxon>
        <taxon>Auriscalpiaceae</taxon>
        <taxon>Artomyces</taxon>
    </lineage>
</organism>
<dbReference type="Proteomes" id="UP000814140">
    <property type="component" value="Unassembled WGS sequence"/>
</dbReference>
<dbReference type="EMBL" id="MU277267">
    <property type="protein sequence ID" value="KAI0056300.1"/>
    <property type="molecule type" value="Genomic_DNA"/>
</dbReference>
<sequence>MPLQLRGFGVSVLCDDKELPQYHVEMHGDATITCYIPSEAGKTFKVILEDYAQSHGKRCSLYLDGKLAVKYRSAATNKRLSFKGIYTSDTSLSLFSFSTIPVTDDDDAMPLDATSDIGVIELRVHRGARGKMRTKKNMKTVVPGSSKAGRKTLSPHPVSEKSKLIGSHCVVLGPSVQVSPAGPSSSSAYKWVTIDPEDRPYASFRFRHLSKDVLLARGIMSSRQREEAYSSGTGPANGAKSSLSVAGGSSSLERRSSQEESTSIKREPRVKYDPDDLNDDEVRIQRLEEELAASRKGVQAVEAELALARSRTAGSANAKLKRERSATPIRVGEWDGTVIDLTSD</sequence>
<evidence type="ECO:0000313" key="2">
    <source>
        <dbReference type="Proteomes" id="UP000814140"/>
    </source>
</evidence>
<reference evidence="1" key="1">
    <citation type="submission" date="2021-03" db="EMBL/GenBank/DDBJ databases">
        <authorList>
            <consortium name="DOE Joint Genome Institute"/>
            <person name="Ahrendt S."/>
            <person name="Looney B.P."/>
            <person name="Miyauchi S."/>
            <person name="Morin E."/>
            <person name="Drula E."/>
            <person name="Courty P.E."/>
            <person name="Chicoki N."/>
            <person name="Fauchery L."/>
            <person name="Kohler A."/>
            <person name="Kuo A."/>
            <person name="Labutti K."/>
            <person name="Pangilinan J."/>
            <person name="Lipzen A."/>
            <person name="Riley R."/>
            <person name="Andreopoulos W."/>
            <person name="He G."/>
            <person name="Johnson J."/>
            <person name="Barry K.W."/>
            <person name="Grigoriev I.V."/>
            <person name="Nagy L."/>
            <person name="Hibbett D."/>
            <person name="Henrissat B."/>
            <person name="Matheny P.B."/>
            <person name="Labbe J."/>
            <person name="Martin F."/>
        </authorList>
    </citation>
    <scope>NUCLEOTIDE SEQUENCE</scope>
    <source>
        <strain evidence="1">HHB10654</strain>
    </source>
</reference>
<accession>A0ACB8SIP1</accession>
<proteinExistence type="predicted"/>
<comment type="caution">
    <text evidence="1">The sequence shown here is derived from an EMBL/GenBank/DDBJ whole genome shotgun (WGS) entry which is preliminary data.</text>
</comment>
<protein>
    <submittedName>
        <fullName evidence="1">Uncharacterized protein</fullName>
    </submittedName>
</protein>
<keyword evidence="2" id="KW-1185">Reference proteome</keyword>